<feature type="non-terminal residue" evidence="6">
    <location>
        <position position="1"/>
    </location>
</feature>
<reference evidence="6 7" key="2">
    <citation type="journal article" date="2013" name="Plant Cell Physiol.">
        <title>Rice Annotation Project Database (RAP-DB): an integrative and interactive database for rice genomics.</title>
        <authorList>
            <person name="Sakai H."/>
            <person name="Lee S.S."/>
            <person name="Tanaka T."/>
            <person name="Numa H."/>
            <person name="Kim J."/>
            <person name="Kawahara Y."/>
            <person name="Wakimoto H."/>
            <person name="Yang C.C."/>
            <person name="Iwamoto M."/>
            <person name="Abe T."/>
            <person name="Yamada Y."/>
            <person name="Muto A."/>
            <person name="Inokuchi H."/>
            <person name="Ikemura T."/>
            <person name="Matsumoto T."/>
            <person name="Sasaki T."/>
            <person name="Itoh T."/>
        </authorList>
    </citation>
    <scope>NUCLEOTIDE SEQUENCE [LARGE SCALE GENOMIC DNA]</scope>
    <source>
        <strain evidence="7">cv. Nipponbare</strain>
    </source>
</reference>
<keyword evidence="7" id="KW-1185">Reference proteome</keyword>
<dbReference type="Proteomes" id="UP000059680">
    <property type="component" value="Chromosome 6"/>
</dbReference>
<evidence type="ECO:0000259" key="5">
    <source>
        <dbReference type="PROSITE" id="PS50808"/>
    </source>
</evidence>
<organism evidence="6 7">
    <name type="scientific">Oryza sativa subsp. japonica</name>
    <name type="common">Rice</name>
    <dbReference type="NCBI Taxonomy" id="39947"/>
    <lineage>
        <taxon>Eukaryota</taxon>
        <taxon>Viridiplantae</taxon>
        <taxon>Streptophyta</taxon>
        <taxon>Embryophyta</taxon>
        <taxon>Tracheophyta</taxon>
        <taxon>Spermatophyta</taxon>
        <taxon>Magnoliopsida</taxon>
        <taxon>Liliopsida</taxon>
        <taxon>Poales</taxon>
        <taxon>Poaceae</taxon>
        <taxon>BOP clade</taxon>
        <taxon>Oryzoideae</taxon>
        <taxon>Oryzeae</taxon>
        <taxon>Oryzinae</taxon>
        <taxon>Oryza</taxon>
        <taxon>Oryza sativa</taxon>
    </lineage>
</organism>
<evidence type="ECO:0000313" key="6">
    <source>
        <dbReference type="EMBL" id="BAS97541.1"/>
    </source>
</evidence>
<name>A0A0P0WW69_ORYSJ</name>
<dbReference type="GO" id="GO:0003677">
    <property type="term" value="F:DNA binding"/>
    <property type="evidence" value="ECO:0007669"/>
    <property type="project" value="InterPro"/>
</dbReference>
<reference evidence="6 7" key="3">
    <citation type="journal article" date="2013" name="Rice">
        <title>Improvement of the Oryza sativa Nipponbare reference genome using next generation sequence and optical map data.</title>
        <authorList>
            <person name="Kawahara Y."/>
            <person name="de la Bastide M."/>
            <person name="Hamilton J.P."/>
            <person name="Kanamori H."/>
            <person name="McCombie W.R."/>
            <person name="Ouyang S."/>
            <person name="Schwartz D.C."/>
            <person name="Tanaka T."/>
            <person name="Wu J."/>
            <person name="Zhou S."/>
            <person name="Childs K.L."/>
            <person name="Davidson R.M."/>
            <person name="Lin H."/>
            <person name="Quesada-Ocampo L."/>
            <person name="Vaillancourt B."/>
            <person name="Sakai H."/>
            <person name="Lee S.S."/>
            <person name="Kim J."/>
            <person name="Numa H."/>
            <person name="Itoh T."/>
            <person name="Buell C.R."/>
            <person name="Matsumoto T."/>
        </authorList>
    </citation>
    <scope>NUCLEOTIDE SEQUENCE [LARGE SCALE GENOMIC DNA]</scope>
    <source>
        <strain evidence="7">cv. Nipponbare</strain>
    </source>
</reference>
<evidence type="ECO:0000256" key="3">
    <source>
        <dbReference type="ARBA" id="ARBA00022833"/>
    </source>
</evidence>
<evidence type="ECO:0000256" key="2">
    <source>
        <dbReference type="ARBA" id="ARBA00022771"/>
    </source>
</evidence>
<dbReference type="PaxDb" id="39947-A0A0P0WW69"/>
<dbReference type="Gramene" id="Os06t0328650-01">
    <property type="protein sequence ID" value="Os06t0328650-01"/>
    <property type="gene ID" value="Os06g0328650"/>
</dbReference>
<dbReference type="GO" id="GO:0008270">
    <property type="term" value="F:zinc ion binding"/>
    <property type="evidence" value="ECO:0007669"/>
    <property type="project" value="UniProtKB-KW"/>
</dbReference>
<sequence>YRVEMADSRDPVWEHGENIRPGWRCKYCHTKRGGGGATQLKQHLATRGKGVTYCNSVPPDVREFFKRSWTG</sequence>
<keyword evidence="1" id="KW-0479">Metal-binding</keyword>
<feature type="domain" description="BED-type" evidence="5">
    <location>
        <begin position="7"/>
        <end position="61"/>
    </location>
</feature>
<dbReference type="InParanoid" id="A0A0P0WW69"/>
<keyword evidence="2 4" id="KW-0863">Zinc-finger</keyword>
<dbReference type="STRING" id="39947.A0A0P0WW69"/>
<evidence type="ECO:0000256" key="4">
    <source>
        <dbReference type="PROSITE-ProRule" id="PRU00027"/>
    </source>
</evidence>
<dbReference type="PANTHER" id="PTHR46951:SF3">
    <property type="entry name" value="OS01G0547200 PROTEIN"/>
    <property type="match status" value="1"/>
</dbReference>
<evidence type="ECO:0000256" key="1">
    <source>
        <dbReference type="ARBA" id="ARBA00022723"/>
    </source>
</evidence>
<reference evidence="7" key="1">
    <citation type="journal article" date="2005" name="Nature">
        <title>The map-based sequence of the rice genome.</title>
        <authorList>
            <consortium name="International rice genome sequencing project (IRGSP)"/>
            <person name="Matsumoto T."/>
            <person name="Wu J."/>
            <person name="Kanamori H."/>
            <person name="Katayose Y."/>
            <person name="Fujisawa M."/>
            <person name="Namiki N."/>
            <person name="Mizuno H."/>
            <person name="Yamamoto K."/>
            <person name="Antonio B.A."/>
            <person name="Baba T."/>
            <person name="Sakata K."/>
            <person name="Nagamura Y."/>
            <person name="Aoki H."/>
            <person name="Arikawa K."/>
            <person name="Arita K."/>
            <person name="Bito T."/>
            <person name="Chiden Y."/>
            <person name="Fujitsuka N."/>
            <person name="Fukunaka R."/>
            <person name="Hamada M."/>
            <person name="Harada C."/>
            <person name="Hayashi A."/>
            <person name="Hijishita S."/>
            <person name="Honda M."/>
            <person name="Hosokawa S."/>
            <person name="Ichikawa Y."/>
            <person name="Idonuma A."/>
            <person name="Iijima M."/>
            <person name="Ikeda M."/>
            <person name="Ikeno M."/>
            <person name="Ito K."/>
            <person name="Ito S."/>
            <person name="Ito T."/>
            <person name="Ito Y."/>
            <person name="Ito Y."/>
            <person name="Iwabuchi A."/>
            <person name="Kamiya K."/>
            <person name="Karasawa W."/>
            <person name="Kurita K."/>
            <person name="Katagiri S."/>
            <person name="Kikuta A."/>
            <person name="Kobayashi H."/>
            <person name="Kobayashi N."/>
            <person name="Machita K."/>
            <person name="Maehara T."/>
            <person name="Masukawa M."/>
            <person name="Mizubayashi T."/>
            <person name="Mukai Y."/>
            <person name="Nagasaki H."/>
            <person name="Nagata Y."/>
            <person name="Naito S."/>
            <person name="Nakashima M."/>
            <person name="Nakama Y."/>
            <person name="Nakamichi Y."/>
            <person name="Nakamura M."/>
            <person name="Meguro A."/>
            <person name="Negishi M."/>
            <person name="Ohta I."/>
            <person name="Ohta T."/>
            <person name="Okamoto M."/>
            <person name="Ono N."/>
            <person name="Saji S."/>
            <person name="Sakaguchi M."/>
            <person name="Sakai K."/>
            <person name="Shibata M."/>
            <person name="Shimokawa T."/>
            <person name="Song J."/>
            <person name="Takazaki Y."/>
            <person name="Terasawa K."/>
            <person name="Tsugane M."/>
            <person name="Tsuji K."/>
            <person name="Ueda S."/>
            <person name="Waki K."/>
            <person name="Yamagata H."/>
            <person name="Yamamoto M."/>
            <person name="Yamamoto S."/>
            <person name="Yamane H."/>
            <person name="Yoshiki S."/>
            <person name="Yoshihara R."/>
            <person name="Yukawa K."/>
            <person name="Zhong H."/>
            <person name="Yano M."/>
            <person name="Yuan Q."/>
            <person name="Ouyang S."/>
            <person name="Liu J."/>
            <person name="Jones K.M."/>
            <person name="Gansberger K."/>
            <person name="Moffat K."/>
            <person name="Hill J."/>
            <person name="Bera J."/>
            <person name="Fadrosh D."/>
            <person name="Jin S."/>
            <person name="Johri S."/>
            <person name="Kim M."/>
            <person name="Overton L."/>
            <person name="Reardon M."/>
            <person name="Tsitrin T."/>
            <person name="Vuong H."/>
            <person name="Weaver B."/>
            <person name="Ciecko A."/>
            <person name="Tallon L."/>
            <person name="Jackson J."/>
            <person name="Pai G."/>
            <person name="Aken S.V."/>
            <person name="Utterback T."/>
            <person name="Reidmuller S."/>
            <person name="Feldblyum T."/>
            <person name="Hsiao J."/>
            <person name="Zismann V."/>
            <person name="Iobst S."/>
            <person name="de Vazeille A.R."/>
            <person name="Buell C.R."/>
            <person name="Ying K."/>
            <person name="Li Y."/>
            <person name="Lu T."/>
            <person name="Huang Y."/>
            <person name="Zhao Q."/>
            <person name="Feng Q."/>
            <person name="Zhang L."/>
            <person name="Zhu J."/>
            <person name="Weng Q."/>
            <person name="Mu J."/>
            <person name="Lu Y."/>
            <person name="Fan D."/>
            <person name="Liu Y."/>
            <person name="Guan J."/>
            <person name="Zhang Y."/>
            <person name="Yu S."/>
            <person name="Liu X."/>
            <person name="Zhang Y."/>
            <person name="Hong G."/>
            <person name="Han B."/>
            <person name="Choisne N."/>
            <person name="Demange N."/>
            <person name="Orjeda G."/>
            <person name="Samain S."/>
            <person name="Cattolico L."/>
            <person name="Pelletier E."/>
            <person name="Couloux A."/>
            <person name="Segurens B."/>
            <person name="Wincker P."/>
            <person name="D'Hont A."/>
            <person name="Scarpelli C."/>
            <person name="Weissenbach J."/>
            <person name="Salanoubat M."/>
            <person name="Quetier F."/>
            <person name="Yu Y."/>
            <person name="Kim H.R."/>
            <person name="Rambo T."/>
            <person name="Currie J."/>
            <person name="Collura K."/>
            <person name="Luo M."/>
            <person name="Yang T."/>
            <person name="Ammiraju J.S.S."/>
            <person name="Engler F."/>
            <person name="Soderlund C."/>
            <person name="Wing R.A."/>
            <person name="Palmer L.E."/>
            <person name="de la Bastide M."/>
            <person name="Spiegel L."/>
            <person name="Nascimento L."/>
            <person name="Zutavern T."/>
            <person name="O'Shaughnessy A."/>
            <person name="Dike S."/>
            <person name="Dedhia N."/>
            <person name="Preston R."/>
            <person name="Balija V."/>
            <person name="McCombie W.R."/>
            <person name="Chow T."/>
            <person name="Chen H."/>
            <person name="Chung M."/>
            <person name="Chen C."/>
            <person name="Shaw J."/>
            <person name="Wu H."/>
            <person name="Hsiao K."/>
            <person name="Chao Y."/>
            <person name="Chu M."/>
            <person name="Cheng C."/>
            <person name="Hour A."/>
            <person name="Lee P."/>
            <person name="Lin S."/>
            <person name="Lin Y."/>
            <person name="Liou J."/>
            <person name="Liu S."/>
            <person name="Hsing Y."/>
            <person name="Raghuvanshi S."/>
            <person name="Mohanty A."/>
            <person name="Bharti A.K."/>
            <person name="Gaur A."/>
            <person name="Gupta V."/>
            <person name="Kumar D."/>
            <person name="Ravi V."/>
            <person name="Vij S."/>
            <person name="Kapur A."/>
            <person name="Khurana P."/>
            <person name="Khurana P."/>
            <person name="Khurana J.P."/>
            <person name="Tyagi A.K."/>
            <person name="Gaikwad K."/>
            <person name="Singh A."/>
            <person name="Dalal V."/>
            <person name="Srivastava S."/>
            <person name="Dixit A."/>
            <person name="Pal A.K."/>
            <person name="Ghazi I.A."/>
            <person name="Yadav M."/>
            <person name="Pandit A."/>
            <person name="Bhargava A."/>
            <person name="Sureshbabu K."/>
            <person name="Batra K."/>
            <person name="Sharma T.R."/>
            <person name="Mohapatra T."/>
            <person name="Singh N.K."/>
            <person name="Messing J."/>
            <person name="Nelson A.B."/>
            <person name="Fuks G."/>
            <person name="Kavchok S."/>
            <person name="Keizer G."/>
            <person name="Linton E."/>
            <person name="Llaca V."/>
            <person name="Song R."/>
            <person name="Tanyolac B."/>
            <person name="Young S."/>
            <person name="Ho-Il K."/>
            <person name="Hahn J.H."/>
            <person name="Sangsakoo G."/>
            <person name="Vanavichit A."/>
            <person name="de Mattos Luiz.A.T."/>
            <person name="Zimmer P.D."/>
            <person name="Malone G."/>
            <person name="Dellagostin O."/>
            <person name="de Oliveira A.C."/>
            <person name="Bevan M."/>
            <person name="Bancroft I."/>
            <person name="Minx P."/>
            <person name="Cordum H."/>
            <person name="Wilson R."/>
            <person name="Cheng Z."/>
            <person name="Jin W."/>
            <person name="Jiang J."/>
            <person name="Leong S.A."/>
            <person name="Iwama H."/>
            <person name="Gojobori T."/>
            <person name="Itoh T."/>
            <person name="Niimura Y."/>
            <person name="Fujii Y."/>
            <person name="Habara T."/>
            <person name="Sakai H."/>
            <person name="Sato Y."/>
            <person name="Wilson G."/>
            <person name="Kumar K."/>
            <person name="McCouch S."/>
            <person name="Juretic N."/>
            <person name="Hoen D."/>
            <person name="Wright S."/>
            <person name="Bruskiewich R."/>
            <person name="Bureau T."/>
            <person name="Miyao A."/>
            <person name="Hirochika H."/>
            <person name="Nishikawa T."/>
            <person name="Kadowaki K."/>
            <person name="Sugiura M."/>
            <person name="Burr B."/>
            <person name="Sasaki T."/>
        </authorList>
    </citation>
    <scope>NUCLEOTIDE SEQUENCE [LARGE SCALE GENOMIC DNA]</scope>
    <source>
        <strain evidence="7">cv. Nipponbare</strain>
    </source>
</reference>
<keyword evidence="3" id="KW-0862">Zinc</keyword>
<dbReference type="EMBL" id="AP014962">
    <property type="protein sequence ID" value="BAS97541.1"/>
    <property type="molecule type" value="Genomic_DNA"/>
</dbReference>
<evidence type="ECO:0000313" key="7">
    <source>
        <dbReference type="Proteomes" id="UP000059680"/>
    </source>
</evidence>
<accession>A0A0P0WW69</accession>
<dbReference type="InterPro" id="IPR003656">
    <property type="entry name" value="Znf_BED"/>
</dbReference>
<dbReference type="PANTHER" id="PTHR46951">
    <property type="entry name" value="BED-TYPE DOMAIN-CONTAINING PROTEIN"/>
    <property type="match status" value="1"/>
</dbReference>
<gene>
    <name evidence="6" type="ordered locus">Os06g0328650</name>
    <name evidence="6" type="ORF">OSNPB_060328650</name>
</gene>
<dbReference type="AlphaFoldDB" id="A0A0P0WW69"/>
<proteinExistence type="predicted"/>
<dbReference type="PROSITE" id="PS50808">
    <property type="entry name" value="ZF_BED"/>
    <property type="match status" value="1"/>
</dbReference>
<dbReference type="FunCoup" id="A0A0P0WW69">
    <property type="interactions" value="24"/>
</dbReference>
<protein>
    <submittedName>
        <fullName evidence="6">Os06g0328650 protein</fullName>
    </submittedName>
</protein>